<name>A0A4Y3QQK1_MICTE</name>
<proteinExistence type="predicted"/>
<dbReference type="OrthoDB" id="877829at2"/>
<dbReference type="RefSeq" id="WP_141378172.1">
    <property type="nucleotide sequence ID" value="NZ_BJML01000011.1"/>
</dbReference>
<dbReference type="Gene3D" id="3.40.50.300">
    <property type="entry name" value="P-loop containing nucleotide triphosphate hydrolases"/>
    <property type="match status" value="1"/>
</dbReference>
<protein>
    <recommendedName>
        <fullName evidence="3">Deoxynucleoside monophosphate kinase</fullName>
    </recommendedName>
</protein>
<comment type="caution">
    <text evidence="1">The sequence shown here is derived from an EMBL/GenBank/DDBJ whole genome shotgun (WGS) entry which is preliminary data.</text>
</comment>
<dbReference type="GeneID" id="57145581"/>
<evidence type="ECO:0008006" key="3">
    <source>
        <dbReference type="Google" id="ProtNLM"/>
    </source>
</evidence>
<gene>
    <name evidence="1" type="ORF">MTE01_28980</name>
</gene>
<sequence length="223" mass="24584">MTLPLIGLTGYKRHGKDRTAAELASLAGYTPAAFADPLRDFVRAINPVVALHPDATPTDYTTEGMLRYRDVVDDLGYEEAKNDYPEVRGSLVAIGQAVRDNLGIKWGLNDLLGGRGLWVALAEQRIRKALARRQYDRETNSMAHVWGERLVFTDVRMPDEADLIRSFGGVIIRVVRPGAPIPGADEVTERALDDYTVDGTVENDGTPEGLRARVEALLADLRK</sequence>
<accession>A0A4Y3QQK1</accession>
<dbReference type="AlphaFoldDB" id="A0A4Y3QQK1"/>
<evidence type="ECO:0000313" key="2">
    <source>
        <dbReference type="Proteomes" id="UP000319525"/>
    </source>
</evidence>
<dbReference type="Proteomes" id="UP000319525">
    <property type="component" value="Unassembled WGS sequence"/>
</dbReference>
<reference evidence="1 2" key="1">
    <citation type="submission" date="2019-06" db="EMBL/GenBank/DDBJ databases">
        <title>Whole genome shotgun sequence of Microbacterium testaceum NBRC 12675.</title>
        <authorList>
            <person name="Hosoyama A."/>
            <person name="Uohara A."/>
            <person name="Ohji S."/>
            <person name="Ichikawa N."/>
        </authorList>
    </citation>
    <scope>NUCLEOTIDE SEQUENCE [LARGE SCALE GENOMIC DNA]</scope>
    <source>
        <strain evidence="1 2">NBRC 12675</strain>
    </source>
</reference>
<evidence type="ECO:0000313" key="1">
    <source>
        <dbReference type="EMBL" id="GEB46953.1"/>
    </source>
</evidence>
<organism evidence="1 2">
    <name type="scientific">Microbacterium testaceum</name>
    <name type="common">Aureobacterium testaceum</name>
    <name type="synonym">Brevibacterium testaceum</name>
    <dbReference type="NCBI Taxonomy" id="2033"/>
    <lineage>
        <taxon>Bacteria</taxon>
        <taxon>Bacillati</taxon>
        <taxon>Actinomycetota</taxon>
        <taxon>Actinomycetes</taxon>
        <taxon>Micrococcales</taxon>
        <taxon>Microbacteriaceae</taxon>
        <taxon>Microbacterium</taxon>
    </lineage>
</organism>
<dbReference type="InterPro" id="IPR027417">
    <property type="entry name" value="P-loop_NTPase"/>
</dbReference>
<dbReference type="EMBL" id="BJML01000011">
    <property type="protein sequence ID" value="GEB46953.1"/>
    <property type="molecule type" value="Genomic_DNA"/>
</dbReference>